<feature type="transmembrane region" description="Helical" evidence="6">
    <location>
        <begin position="268"/>
        <end position="289"/>
    </location>
</feature>
<reference evidence="8" key="1">
    <citation type="journal article" date="2020" name="J Insects Food Feed">
        <title>The yellow mealworm (Tenebrio molitor) genome: a resource for the emerging insects as food and feed industry.</title>
        <authorList>
            <person name="Eriksson T."/>
            <person name="Andere A."/>
            <person name="Kelstrup H."/>
            <person name="Emery V."/>
            <person name="Picard C."/>
        </authorList>
    </citation>
    <scope>NUCLEOTIDE SEQUENCE</scope>
    <source>
        <strain evidence="8">Stoneville</strain>
        <tissue evidence="8">Whole head</tissue>
    </source>
</reference>
<keyword evidence="5 6" id="KW-0472">Membrane</keyword>
<organism evidence="8 9">
    <name type="scientific">Tenebrio molitor</name>
    <name type="common">Yellow mealworm beetle</name>
    <dbReference type="NCBI Taxonomy" id="7067"/>
    <lineage>
        <taxon>Eukaryota</taxon>
        <taxon>Metazoa</taxon>
        <taxon>Ecdysozoa</taxon>
        <taxon>Arthropoda</taxon>
        <taxon>Hexapoda</taxon>
        <taxon>Insecta</taxon>
        <taxon>Pterygota</taxon>
        <taxon>Neoptera</taxon>
        <taxon>Endopterygota</taxon>
        <taxon>Coleoptera</taxon>
        <taxon>Polyphaga</taxon>
        <taxon>Cucujiformia</taxon>
        <taxon>Tenebrionidae</taxon>
        <taxon>Tenebrio</taxon>
    </lineage>
</organism>
<dbReference type="SMART" id="SM00209">
    <property type="entry name" value="TSP1"/>
    <property type="match status" value="1"/>
</dbReference>
<evidence type="ECO:0000256" key="2">
    <source>
        <dbReference type="ARBA" id="ARBA00005467"/>
    </source>
</evidence>
<feature type="compositionally biased region" description="Basic and acidic residues" evidence="7">
    <location>
        <begin position="1"/>
        <end position="13"/>
    </location>
</feature>
<evidence type="ECO:0000256" key="5">
    <source>
        <dbReference type="ARBA" id="ARBA00023136"/>
    </source>
</evidence>
<dbReference type="PANTHER" id="PTHR13019">
    <property type="entry name" value="GOLGI APPARATUS MEMBRANE PROTEIN TVP23"/>
    <property type="match status" value="1"/>
</dbReference>
<comment type="subcellular location">
    <subcellularLocation>
        <location evidence="1 6">Membrane</location>
        <topology evidence="1 6">Multi-pass membrane protein</topology>
    </subcellularLocation>
</comment>
<evidence type="ECO:0000256" key="4">
    <source>
        <dbReference type="ARBA" id="ARBA00022989"/>
    </source>
</evidence>
<keyword evidence="9" id="KW-1185">Reference proteome</keyword>
<dbReference type="GO" id="GO:0016192">
    <property type="term" value="P:vesicle-mediated transport"/>
    <property type="evidence" value="ECO:0007669"/>
    <property type="project" value="TreeGrafter"/>
</dbReference>
<dbReference type="InterPro" id="IPR036383">
    <property type="entry name" value="TSP1_rpt_sf"/>
</dbReference>
<dbReference type="SUPFAM" id="SSF82895">
    <property type="entry name" value="TSP-1 type 1 repeat"/>
    <property type="match status" value="1"/>
</dbReference>
<evidence type="ECO:0000256" key="3">
    <source>
        <dbReference type="ARBA" id="ARBA00022692"/>
    </source>
</evidence>
<dbReference type="GO" id="GO:0009306">
    <property type="term" value="P:protein secretion"/>
    <property type="evidence" value="ECO:0007669"/>
    <property type="project" value="TreeGrafter"/>
</dbReference>
<sequence length="362" mass="41334">MEQREKLEAQVRDMKRRQQANEQWTQLKSAKEIRHVLNKLLQEVAAPPLKEQKRESSRVKTQHAKHSPLPLEAPKHKTCAGAMGAKPEWAKWTEWSPCSVSCGKGREIRWRHCVRSCDGMETEMEEKTCQLPACGGKLFGLIKLEQGSFQMPLLEDDTVAFGDEELDAGAGKGSLTHPYVTFFHLAFRGASVVVYMLCGWFSDSFITSFVTVVLLLSMDFWTVKNITGRLMVGLRWWNYVDDDGKSHWVFESRKGQFQNRINETEARIFWTALILTPLLWAIFFFLALFGLRLRWMLLVIIALMLNGANLYGYFKCKVGSKESISSVTADFFRKQVLQNAVSLVTRETTPQANPMSQPVNTV</sequence>
<comment type="caution">
    <text evidence="8">The sequence shown here is derived from an EMBL/GenBank/DDBJ whole genome shotgun (WGS) entry which is preliminary data.</text>
</comment>
<reference evidence="8" key="2">
    <citation type="submission" date="2021-08" db="EMBL/GenBank/DDBJ databases">
        <authorList>
            <person name="Eriksson T."/>
        </authorList>
    </citation>
    <scope>NUCLEOTIDE SEQUENCE</scope>
    <source>
        <strain evidence="8">Stoneville</strain>
        <tissue evidence="8">Whole head</tissue>
    </source>
</reference>
<evidence type="ECO:0000313" key="9">
    <source>
        <dbReference type="Proteomes" id="UP000719412"/>
    </source>
</evidence>
<dbReference type="Pfam" id="PF00090">
    <property type="entry name" value="TSP_1"/>
    <property type="match status" value="1"/>
</dbReference>
<dbReference type="GO" id="GO:0000139">
    <property type="term" value="C:Golgi membrane"/>
    <property type="evidence" value="ECO:0007669"/>
    <property type="project" value="TreeGrafter"/>
</dbReference>
<dbReference type="Gene3D" id="2.20.100.10">
    <property type="entry name" value="Thrombospondin type-1 (TSP1) repeat"/>
    <property type="match status" value="1"/>
</dbReference>
<evidence type="ECO:0000313" key="8">
    <source>
        <dbReference type="EMBL" id="KAH0810512.1"/>
    </source>
</evidence>
<comment type="similarity">
    <text evidence="2 6">Belongs to the TVP23 family.</text>
</comment>
<feature type="region of interest" description="Disordered" evidence="7">
    <location>
        <begin position="44"/>
        <end position="75"/>
    </location>
</feature>
<evidence type="ECO:0000256" key="6">
    <source>
        <dbReference type="RuleBase" id="RU361206"/>
    </source>
</evidence>
<dbReference type="EMBL" id="JABDTM020027447">
    <property type="protein sequence ID" value="KAH0810512.1"/>
    <property type="molecule type" value="Genomic_DNA"/>
</dbReference>
<dbReference type="AlphaFoldDB" id="A0A8J6HAJ0"/>
<protein>
    <recommendedName>
        <fullName evidence="6">Golgi apparatus membrane protein TVP23 homolog</fullName>
    </recommendedName>
</protein>
<proteinExistence type="inferred from homology"/>
<feature type="region of interest" description="Disordered" evidence="7">
    <location>
        <begin position="1"/>
        <end position="24"/>
    </location>
</feature>
<evidence type="ECO:0000256" key="1">
    <source>
        <dbReference type="ARBA" id="ARBA00004141"/>
    </source>
</evidence>
<feature type="transmembrane region" description="Helical" evidence="6">
    <location>
        <begin position="295"/>
        <end position="314"/>
    </location>
</feature>
<evidence type="ECO:0000256" key="7">
    <source>
        <dbReference type="SAM" id="MobiDB-lite"/>
    </source>
</evidence>
<dbReference type="InterPro" id="IPR000884">
    <property type="entry name" value="TSP1_rpt"/>
</dbReference>
<accession>A0A8J6HAJ0</accession>
<dbReference type="Pfam" id="PF05832">
    <property type="entry name" value="DUF846"/>
    <property type="match status" value="1"/>
</dbReference>
<gene>
    <name evidence="8" type="ORF">GEV33_012284</name>
</gene>
<keyword evidence="4 6" id="KW-1133">Transmembrane helix</keyword>
<dbReference type="InterPro" id="IPR008564">
    <property type="entry name" value="TVP23-like"/>
</dbReference>
<dbReference type="PANTHER" id="PTHR13019:SF25">
    <property type="entry name" value="GOLGI APPARATUS MEMBRANE PROTEIN TVP23 HOMOLOG"/>
    <property type="match status" value="1"/>
</dbReference>
<dbReference type="Proteomes" id="UP000719412">
    <property type="component" value="Unassembled WGS sequence"/>
</dbReference>
<name>A0A8J6HAJ0_TENMO</name>
<dbReference type="PROSITE" id="PS50092">
    <property type="entry name" value="TSP1"/>
    <property type="match status" value="1"/>
</dbReference>
<keyword evidence="3 6" id="KW-0812">Transmembrane</keyword>
<feature type="transmembrane region" description="Helical" evidence="6">
    <location>
        <begin position="192"/>
        <end position="216"/>
    </location>
</feature>